<dbReference type="KEGG" id="pna:Pnap_2650"/>
<protein>
    <submittedName>
        <fullName evidence="1">Uncharacterized protein</fullName>
    </submittedName>
</protein>
<dbReference type="AlphaFoldDB" id="A1VQM4"/>
<accession>A1VQM4</accession>
<reference evidence="2" key="1">
    <citation type="journal article" date="2009" name="Environ. Microbiol.">
        <title>The genome of Polaromonas naphthalenivorans strain CJ2, isolated from coal tar-contaminated sediment, reveals physiological and metabolic versatility and evolution through extensive horizontal gene transfer.</title>
        <authorList>
            <person name="Yagi J.M."/>
            <person name="Sims D."/>
            <person name="Brettin T."/>
            <person name="Bruce D."/>
            <person name="Madsen E.L."/>
        </authorList>
    </citation>
    <scope>NUCLEOTIDE SEQUENCE [LARGE SCALE GENOMIC DNA]</scope>
    <source>
        <strain evidence="2">CJ2</strain>
    </source>
</reference>
<evidence type="ECO:0000313" key="2">
    <source>
        <dbReference type="Proteomes" id="UP000000644"/>
    </source>
</evidence>
<proteinExistence type="predicted"/>
<evidence type="ECO:0000313" key="1">
    <source>
        <dbReference type="EMBL" id="ABM37952.1"/>
    </source>
</evidence>
<keyword evidence="2" id="KW-1185">Reference proteome</keyword>
<name>A1VQM4_POLNA</name>
<sequence length="114" mass="12575">MSHTIQNRHERIADAATDKADDLSLRLYNLTEIVKLAAFAADARRTLAGIREATQYRPEMQKFIDSVPASSNWLVHECNAGEVLSYVACQLEEVNTGFTDGTYSLSRLKKGGAA</sequence>
<dbReference type="Proteomes" id="UP000000644">
    <property type="component" value="Chromosome"/>
</dbReference>
<organism evidence="1 2">
    <name type="scientific">Polaromonas naphthalenivorans (strain CJ2)</name>
    <dbReference type="NCBI Taxonomy" id="365044"/>
    <lineage>
        <taxon>Bacteria</taxon>
        <taxon>Pseudomonadati</taxon>
        <taxon>Pseudomonadota</taxon>
        <taxon>Betaproteobacteria</taxon>
        <taxon>Burkholderiales</taxon>
        <taxon>Comamonadaceae</taxon>
        <taxon>Polaromonas</taxon>
    </lineage>
</organism>
<dbReference type="EMBL" id="CP000529">
    <property type="protein sequence ID" value="ABM37952.1"/>
    <property type="molecule type" value="Genomic_DNA"/>
</dbReference>
<dbReference type="STRING" id="365044.Pnap_2650"/>
<gene>
    <name evidence="1" type="ordered locus">Pnap_2650</name>
</gene>
<dbReference type="RefSeq" id="WP_011802029.1">
    <property type="nucleotide sequence ID" value="NC_008781.1"/>
</dbReference>
<dbReference type="HOGENOM" id="CLU_2118831_0_0_4"/>